<evidence type="ECO:0000256" key="6">
    <source>
        <dbReference type="ARBA" id="ARBA00022485"/>
    </source>
</evidence>
<dbReference type="CDD" id="cd16917">
    <property type="entry name" value="HATPase_UhpB-NarQ-NarX-like"/>
    <property type="match status" value="1"/>
</dbReference>
<evidence type="ECO:0000259" key="18">
    <source>
        <dbReference type="PROSITE" id="PS50109"/>
    </source>
</evidence>
<dbReference type="GO" id="GO:0051539">
    <property type="term" value="F:4 iron, 4 sulfur cluster binding"/>
    <property type="evidence" value="ECO:0007669"/>
    <property type="project" value="UniProtKB-KW"/>
</dbReference>
<dbReference type="Pfam" id="PF02518">
    <property type="entry name" value="HATPase_c"/>
    <property type="match status" value="1"/>
</dbReference>
<gene>
    <name evidence="19" type="ORF">SAMN04488543_1960</name>
</gene>
<name>A0A1H1T7S5_9ACTN</name>
<keyword evidence="8" id="KW-0808">Transferase</keyword>
<protein>
    <recommendedName>
        <fullName evidence="5">Oxygen sensor histidine kinase NreB</fullName>
        <ecNumber evidence="4">2.7.13.3</ecNumber>
    </recommendedName>
    <alternativeName>
        <fullName evidence="15">Nitrogen regulation protein B</fullName>
    </alternativeName>
</protein>
<keyword evidence="10 19" id="KW-0418">Kinase</keyword>
<dbReference type="SMART" id="SM00387">
    <property type="entry name" value="HATPase_c"/>
    <property type="match status" value="1"/>
</dbReference>
<keyword evidence="11" id="KW-0408">Iron</keyword>
<evidence type="ECO:0000256" key="2">
    <source>
        <dbReference type="ARBA" id="ARBA00001966"/>
    </source>
</evidence>
<dbReference type="InterPro" id="IPR036890">
    <property type="entry name" value="HATPase_C_sf"/>
</dbReference>
<comment type="function">
    <text evidence="14">Member of the two-component regulatory system NreB/NreC involved in the control of dissimilatory nitrate/nitrite reduction in response to oxygen. NreB functions as a direct oxygen sensor histidine kinase which is autophosphorylated, in the absence of oxygen, probably at the conserved histidine residue, and transfers its phosphate group probably to a conserved aspartate residue of NreC. NreB/NreC activates the expression of the nitrate (narGHJI) and nitrite (nir) reductase operons, as well as the putative nitrate transporter gene narT.</text>
</comment>
<dbReference type="Gene3D" id="1.20.5.1930">
    <property type="match status" value="1"/>
</dbReference>
<feature type="transmembrane region" description="Helical" evidence="17">
    <location>
        <begin position="52"/>
        <end position="74"/>
    </location>
</feature>
<evidence type="ECO:0000256" key="10">
    <source>
        <dbReference type="ARBA" id="ARBA00022777"/>
    </source>
</evidence>
<evidence type="ECO:0000313" key="19">
    <source>
        <dbReference type="EMBL" id="SDS56036.1"/>
    </source>
</evidence>
<dbReference type="Gene3D" id="3.30.565.10">
    <property type="entry name" value="Histidine kinase-like ATPase, C-terminal domain"/>
    <property type="match status" value="1"/>
</dbReference>
<evidence type="ECO:0000256" key="12">
    <source>
        <dbReference type="ARBA" id="ARBA00023012"/>
    </source>
</evidence>
<evidence type="ECO:0000256" key="3">
    <source>
        <dbReference type="ARBA" id="ARBA00004496"/>
    </source>
</evidence>
<dbReference type="GO" id="GO:0016020">
    <property type="term" value="C:membrane"/>
    <property type="evidence" value="ECO:0007669"/>
    <property type="project" value="InterPro"/>
</dbReference>
<dbReference type="GO" id="GO:0046872">
    <property type="term" value="F:metal ion binding"/>
    <property type="evidence" value="ECO:0007669"/>
    <property type="project" value="UniProtKB-KW"/>
</dbReference>
<evidence type="ECO:0000256" key="7">
    <source>
        <dbReference type="ARBA" id="ARBA00022490"/>
    </source>
</evidence>
<keyword evidence="7" id="KW-0963">Cytoplasm</keyword>
<evidence type="ECO:0000256" key="13">
    <source>
        <dbReference type="ARBA" id="ARBA00023014"/>
    </source>
</evidence>
<dbReference type="EMBL" id="LT629749">
    <property type="protein sequence ID" value="SDS56036.1"/>
    <property type="molecule type" value="Genomic_DNA"/>
</dbReference>
<evidence type="ECO:0000256" key="8">
    <source>
        <dbReference type="ARBA" id="ARBA00022679"/>
    </source>
</evidence>
<keyword evidence="6" id="KW-0004">4Fe-4S</keyword>
<evidence type="ECO:0000256" key="1">
    <source>
        <dbReference type="ARBA" id="ARBA00000085"/>
    </source>
</evidence>
<keyword evidence="13" id="KW-0411">Iron-sulfur</keyword>
<dbReference type="InterPro" id="IPR003594">
    <property type="entry name" value="HATPase_dom"/>
</dbReference>
<dbReference type="PROSITE" id="PS50109">
    <property type="entry name" value="HIS_KIN"/>
    <property type="match status" value="1"/>
</dbReference>
<evidence type="ECO:0000256" key="15">
    <source>
        <dbReference type="ARBA" id="ARBA00030800"/>
    </source>
</evidence>
<feature type="transmembrane region" description="Helical" evidence="17">
    <location>
        <begin position="223"/>
        <end position="242"/>
    </location>
</feature>
<dbReference type="InterPro" id="IPR005467">
    <property type="entry name" value="His_kinase_dom"/>
</dbReference>
<evidence type="ECO:0000313" key="20">
    <source>
        <dbReference type="Proteomes" id="UP000199092"/>
    </source>
</evidence>
<feature type="domain" description="Histidine kinase" evidence="18">
    <location>
        <begin position="384"/>
        <end position="474"/>
    </location>
</feature>
<comment type="cofactor">
    <cofactor evidence="2">
        <name>[4Fe-4S] cluster</name>
        <dbReference type="ChEBI" id="CHEBI:49883"/>
    </cofactor>
</comment>
<evidence type="ECO:0000256" key="16">
    <source>
        <dbReference type="SAM" id="MobiDB-lite"/>
    </source>
</evidence>
<comment type="subcellular location">
    <subcellularLocation>
        <location evidence="3">Cytoplasm</location>
    </subcellularLocation>
</comment>
<evidence type="ECO:0000256" key="4">
    <source>
        <dbReference type="ARBA" id="ARBA00012438"/>
    </source>
</evidence>
<dbReference type="PRINTS" id="PR00344">
    <property type="entry name" value="BCTRLSENSOR"/>
</dbReference>
<dbReference type="InterPro" id="IPR004358">
    <property type="entry name" value="Sig_transdc_His_kin-like_C"/>
</dbReference>
<evidence type="ECO:0000256" key="11">
    <source>
        <dbReference type="ARBA" id="ARBA00023004"/>
    </source>
</evidence>
<keyword evidence="17" id="KW-0812">Transmembrane</keyword>
<dbReference type="InterPro" id="IPR050482">
    <property type="entry name" value="Sensor_HK_TwoCompSys"/>
</dbReference>
<dbReference type="Pfam" id="PF07730">
    <property type="entry name" value="HisKA_3"/>
    <property type="match status" value="1"/>
</dbReference>
<keyword evidence="20" id="KW-1185">Reference proteome</keyword>
<proteinExistence type="predicted"/>
<evidence type="ECO:0000256" key="17">
    <source>
        <dbReference type="SAM" id="Phobius"/>
    </source>
</evidence>
<sequence length="487" mass="51983">MRGTRTEISGDSSVSRSIEPSQRLPLEQDGTPARSRGGSRRRLLWRGPIERLVILYMCAALGAFVLCGAGLALAQRHAALKEVVRDARATATLLSTRVVQPALPLSAPARLDADQTFDRVIRERVLGAPLTQARIVDESGLIVYASEPGVVGQREDLSAEELQTLRTGVATASRDGGSDPTDLVGGRAGRSLDVSAGLRAPSGQPLLLQTSQPFAVVWLTSRAVWLSLLPSLVLALVLLYLVKIGFTYRLTRSLNAVQEEREQLLVTALAAADRERTLIASDLHDGVVQGLAGASYTLTDTANRTRAAGQTELADSLAATARSLRQWVRELRSLIVTVTPPALHSEGLHATLTDLVATLEARRIDVDLDVQVGDGLSETGESLVYRVAQEAVRNIVRHANATQVHVVVAEEAGWLQLQITDDGRGFDPAVSARRQGSVGLPLLAALVQERGGQLQVASATDSGTTVTLRLPLVTAPRRGAQTNRAAP</sequence>
<reference evidence="19 20" key="1">
    <citation type="submission" date="2016-10" db="EMBL/GenBank/DDBJ databases">
        <authorList>
            <person name="de Groot N.N."/>
        </authorList>
    </citation>
    <scope>NUCLEOTIDE SEQUENCE [LARGE SCALE GENOMIC DNA]</scope>
    <source>
        <strain evidence="19 20">DSM 21741</strain>
    </source>
</reference>
<evidence type="ECO:0000256" key="14">
    <source>
        <dbReference type="ARBA" id="ARBA00024827"/>
    </source>
</evidence>
<evidence type="ECO:0000256" key="5">
    <source>
        <dbReference type="ARBA" id="ARBA00017322"/>
    </source>
</evidence>
<dbReference type="EC" id="2.7.13.3" evidence="4"/>
<dbReference type="SUPFAM" id="SSF55874">
    <property type="entry name" value="ATPase domain of HSP90 chaperone/DNA topoisomerase II/histidine kinase"/>
    <property type="match status" value="1"/>
</dbReference>
<keyword evidence="17" id="KW-1133">Transmembrane helix</keyword>
<keyword evidence="17" id="KW-0472">Membrane</keyword>
<dbReference type="GO" id="GO:0046983">
    <property type="term" value="F:protein dimerization activity"/>
    <property type="evidence" value="ECO:0007669"/>
    <property type="project" value="InterPro"/>
</dbReference>
<dbReference type="STRING" id="546871.SAMN04488543_1960"/>
<dbReference type="Proteomes" id="UP000199092">
    <property type="component" value="Chromosome I"/>
</dbReference>
<feature type="region of interest" description="Disordered" evidence="16">
    <location>
        <begin position="1"/>
        <end position="39"/>
    </location>
</feature>
<dbReference type="AlphaFoldDB" id="A0A1H1T7S5"/>
<keyword evidence="9" id="KW-0479">Metal-binding</keyword>
<organism evidence="19 20">
    <name type="scientific">Friedmanniella luteola</name>
    <dbReference type="NCBI Taxonomy" id="546871"/>
    <lineage>
        <taxon>Bacteria</taxon>
        <taxon>Bacillati</taxon>
        <taxon>Actinomycetota</taxon>
        <taxon>Actinomycetes</taxon>
        <taxon>Propionibacteriales</taxon>
        <taxon>Nocardioidaceae</taxon>
        <taxon>Friedmanniella</taxon>
    </lineage>
</organism>
<dbReference type="PANTHER" id="PTHR24421">
    <property type="entry name" value="NITRATE/NITRITE SENSOR PROTEIN NARX-RELATED"/>
    <property type="match status" value="1"/>
</dbReference>
<keyword evidence="12" id="KW-0902">Two-component regulatory system</keyword>
<dbReference type="GO" id="GO:0005737">
    <property type="term" value="C:cytoplasm"/>
    <property type="evidence" value="ECO:0007669"/>
    <property type="project" value="UniProtKB-SubCell"/>
</dbReference>
<comment type="catalytic activity">
    <reaction evidence="1">
        <text>ATP + protein L-histidine = ADP + protein N-phospho-L-histidine.</text>
        <dbReference type="EC" id="2.7.13.3"/>
    </reaction>
</comment>
<dbReference type="GO" id="GO:0000155">
    <property type="term" value="F:phosphorelay sensor kinase activity"/>
    <property type="evidence" value="ECO:0007669"/>
    <property type="project" value="InterPro"/>
</dbReference>
<feature type="compositionally biased region" description="Polar residues" evidence="16">
    <location>
        <begin position="1"/>
        <end position="20"/>
    </location>
</feature>
<dbReference type="InterPro" id="IPR011712">
    <property type="entry name" value="Sig_transdc_His_kin_sub3_dim/P"/>
</dbReference>
<accession>A0A1H1T7S5</accession>
<evidence type="ECO:0000256" key="9">
    <source>
        <dbReference type="ARBA" id="ARBA00022723"/>
    </source>
</evidence>